<keyword evidence="2" id="KW-1185">Reference proteome</keyword>
<evidence type="ECO:0000313" key="2">
    <source>
        <dbReference type="Proteomes" id="UP000316621"/>
    </source>
</evidence>
<dbReference type="AlphaFoldDB" id="A0A4Y7KLZ2"/>
<gene>
    <name evidence="1" type="ORF">C5167_048892</name>
</gene>
<dbReference type="Gramene" id="RZC73412">
    <property type="protein sequence ID" value="RZC73412"/>
    <property type="gene ID" value="C5167_048892"/>
</dbReference>
<evidence type="ECO:0000313" key="1">
    <source>
        <dbReference type="EMBL" id="RZC73412.1"/>
    </source>
</evidence>
<organism evidence="1 2">
    <name type="scientific">Papaver somniferum</name>
    <name type="common">Opium poppy</name>
    <dbReference type="NCBI Taxonomy" id="3469"/>
    <lineage>
        <taxon>Eukaryota</taxon>
        <taxon>Viridiplantae</taxon>
        <taxon>Streptophyta</taxon>
        <taxon>Embryophyta</taxon>
        <taxon>Tracheophyta</taxon>
        <taxon>Spermatophyta</taxon>
        <taxon>Magnoliopsida</taxon>
        <taxon>Ranunculales</taxon>
        <taxon>Papaveraceae</taxon>
        <taxon>Papaveroideae</taxon>
        <taxon>Papaver</taxon>
    </lineage>
</organism>
<reference evidence="1 2" key="1">
    <citation type="journal article" date="2018" name="Science">
        <title>The opium poppy genome and morphinan production.</title>
        <authorList>
            <person name="Guo L."/>
            <person name="Winzer T."/>
            <person name="Yang X."/>
            <person name="Li Y."/>
            <person name="Ning Z."/>
            <person name="He Z."/>
            <person name="Teodor R."/>
            <person name="Lu Y."/>
            <person name="Bowser T.A."/>
            <person name="Graham I.A."/>
            <person name="Ye K."/>
        </authorList>
    </citation>
    <scope>NUCLEOTIDE SEQUENCE [LARGE SCALE GENOMIC DNA]</scope>
    <source>
        <strain evidence="2">cv. HN1</strain>
        <tissue evidence="1">Leaves</tissue>
    </source>
</reference>
<protein>
    <submittedName>
        <fullName evidence="1">Uncharacterized protein</fullName>
    </submittedName>
</protein>
<proteinExistence type="predicted"/>
<dbReference type="Proteomes" id="UP000316621">
    <property type="component" value="Chromosome 8"/>
</dbReference>
<name>A0A4Y7KLZ2_PAPSO</name>
<sequence>MVLAGGGKSSETLNKKKLENCWELRYGLKEKELQTYKQRKGSNDNHLWGTIEVMMCDLGLSSELKLACNSALMKVVGPISLILDWLKYRESTTNRHIPYRLSLSVLQDKLATGKVTSCIIFCRVSLNESSHDRSTCSVFSIFFCPQFLEELLDTLAGSSLLGRMITSKACLHGRHCDLRIHLLEFPRYVEAYFFTKEDEVVAGSALADMILKETNLY</sequence>
<dbReference type="EMBL" id="CM010722">
    <property type="protein sequence ID" value="RZC73412.1"/>
    <property type="molecule type" value="Genomic_DNA"/>
</dbReference>
<accession>A0A4Y7KLZ2</accession>